<dbReference type="GO" id="GO:0005840">
    <property type="term" value="C:ribosome"/>
    <property type="evidence" value="ECO:0007669"/>
    <property type="project" value="InterPro"/>
</dbReference>
<accession>A0A5J5BQN3</accession>
<evidence type="ECO:0000313" key="2">
    <source>
        <dbReference type="EMBL" id="KAA8545168.1"/>
    </source>
</evidence>
<dbReference type="Gene3D" id="3.30.230.10">
    <property type="match status" value="1"/>
</dbReference>
<proteinExistence type="predicted"/>
<dbReference type="GO" id="GO:0003723">
    <property type="term" value="F:RNA binding"/>
    <property type="evidence" value="ECO:0007669"/>
    <property type="project" value="UniProtKB-KW"/>
</dbReference>
<dbReference type="InterPro" id="IPR014721">
    <property type="entry name" value="Ribsml_uS5_D2-typ_fold_subgr"/>
</dbReference>
<dbReference type="GO" id="GO:0006412">
    <property type="term" value="P:translation"/>
    <property type="evidence" value="ECO:0007669"/>
    <property type="project" value="InterPro"/>
</dbReference>
<dbReference type="PANTHER" id="PTHR48432">
    <property type="entry name" value="S5 DRBM DOMAIN-CONTAINING PROTEIN"/>
    <property type="match status" value="1"/>
</dbReference>
<dbReference type="Proteomes" id="UP000325577">
    <property type="component" value="Linkage Group LG10"/>
</dbReference>
<dbReference type="GO" id="GO:0003735">
    <property type="term" value="F:structural constituent of ribosome"/>
    <property type="evidence" value="ECO:0007669"/>
    <property type="project" value="InterPro"/>
</dbReference>
<organism evidence="2 3">
    <name type="scientific">Nyssa sinensis</name>
    <dbReference type="NCBI Taxonomy" id="561372"/>
    <lineage>
        <taxon>Eukaryota</taxon>
        <taxon>Viridiplantae</taxon>
        <taxon>Streptophyta</taxon>
        <taxon>Embryophyta</taxon>
        <taxon>Tracheophyta</taxon>
        <taxon>Spermatophyta</taxon>
        <taxon>Magnoliopsida</taxon>
        <taxon>eudicotyledons</taxon>
        <taxon>Gunneridae</taxon>
        <taxon>Pentapetalae</taxon>
        <taxon>asterids</taxon>
        <taxon>Cornales</taxon>
        <taxon>Nyssaceae</taxon>
        <taxon>Nyssa</taxon>
    </lineage>
</organism>
<dbReference type="PANTHER" id="PTHR48432:SF1">
    <property type="entry name" value="S5 DRBM DOMAIN-CONTAINING PROTEIN"/>
    <property type="match status" value="1"/>
</dbReference>
<reference evidence="2 3" key="1">
    <citation type="submission" date="2019-09" db="EMBL/GenBank/DDBJ databases">
        <title>A chromosome-level genome assembly of the Chinese tupelo Nyssa sinensis.</title>
        <authorList>
            <person name="Yang X."/>
            <person name="Kang M."/>
            <person name="Yang Y."/>
            <person name="Xiong H."/>
            <person name="Wang M."/>
            <person name="Zhang Z."/>
            <person name="Wang Z."/>
            <person name="Wu H."/>
            <person name="Ma T."/>
            <person name="Liu J."/>
            <person name="Xi Z."/>
        </authorList>
    </citation>
    <scope>NUCLEOTIDE SEQUENCE [LARGE SCALE GENOMIC DNA]</scope>
    <source>
        <strain evidence="2">J267</strain>
        <tissue evidence="2">Leaf</tissue>
    </source>
</reference>
<evidence type="ECO:0000256" key="1">
    <source>
        <dbReference type="ARBA" id="ARBA00022884"/>
    </source>
</evidence>
<dbReference type="OrthoDB" id="309483at2759"/>
<sequence>MVITSCGEDLTEERNSLTEKIRRPLYRKVGYLSILPQLVGTNTRDLGNTNFHHVGWHEEHTILHAVQTCNKTNLYLSPVPSLPIMTDMKVGRSVQTILNLAGFENVKSEDYWLEESS</sequence>
<evidence type="ECO:0000313" key="3">
    <source>
        <dbReference type="Proteomes" id="UP000325577"/>
    </source>
</evidence>
<dbReference type="AlphaFoldDB" id="A0A5J5BQN3"/>
<gene>
    <name evidence="2" type="ORF">F0562_019943</name>
</gene>
<keyword evidence="1" id="KW-0694">RNA-binding</keyword>
<name>A0A5J5BQN3_9ASTE</name>
<dbReference type="EMBL" id="CM018033">
    <property type="protein sequence ID" value="KAA8545168.1"/>
    <property type="molecule type" value="Genomic_DNA"/>
</dbReference>
<dbReference type="InterPro" id="IPR000851">
    <property type="entry name" value="Ribosomal_uS5"/>
</dbReference>
<protein>
    <submittedName>
        <fullName evidence="2">Uncharacterized protein</fullName>
    </submittedName>
</protein>
<keyword evidence="3" id="KW-1185">Reference proteome</keyword>